<proteinExistence type="predicted"/>
<evidence type="ECO:0000313" key="2">
    <source>
        <dbReference type="Proteomes" id="UP000283530"/>
    </source>
</evidence>
<dbReference type="EMBL" id="QPKB01000006">
    <property type="protein sequence ID" value="RWR86330.1"/>
    <property type="molecule type" value="Genomic_DNA"/>
</dbReference>
<dbReference type="AlphaFoldDB" id="A0A3S3N6I7"/>
<gene>
    <name evidence="1" type="ORF">CKAN_01522200</name>
</gene>
<protein>
    <submittedName>
        <fullName evidence="1">Uncharacterized protein</fullName>
    </submittedName>
</protein>
<reference evidence="1 2" key="1">
    <citation type="journal article" date="2019" name="Nat. Plants">
        <title>Stout camphor tree genome fills gaps in understanding of flowering plant genome evolution.</title>
        <authorList>
            <person name="Chaw S.M."/>
            <person name="Liu Y.C."/>
            <person name="Wu Y.W."/>
            <person name="Wang H.Y."/>
            <person name="Lin C.I."/>
            <person name="Wu C.S."/>
            <person name="Ke H.M."/>
            <person name="Chang L.Y."/>
            <person name="Hsu C.Y."/>
            <person name="Yang H.T."/>
            <person name="Sudianto E."/>
            <person name="Hsu M.H."/>
            <person name="Wu K.P."/>
            <person name="Wang L.N."/>
            <person name="Leebens-Mack J.H."/>
            <person name="Tsai I.J."/>
        </authorList>
    </citation>
    <scope>NUCLEOTIDE SEQUENCE [LARGE SCALE GENOMIC DNA]</scope>
    <source>
        <strain evidence="2">cv. Chaw 1501</strain>
        <tissue evidence="1">Young leaves</tissue>
    </source>
</reference>
<comment type="caution">
    <text evidence="1">The sequence shown here is derived from an EMBL/GenBank/DDBJ whole genome shotgun (WGS) entry which is preliminary data.</text>
</comment>
<sequence length="28" mass="3322">MFDCGMHIGISRSSTLPRFLPNLRIRRF</sequence>
<dbReference type="Proteomes" id="UP000283530">
    <property type="component" value="Unassembled WGS sequence"/>
</dbReference>
<organism evidence="1 2">
    <name type="scientific">Cinnamomum micranthum f. kanehirae</name>
    <dbReference type="NCBI Taxonomy" id="337451"/>
    <lineage>
        <taxon>Eukaryota</taxon>
        <taxon>Viridiplantae</taxon>
        <taxon>Streptophyta</taxon>
        <taxon>Embryophyta</taxon>
        <taxon>Tracheophyta</taxon>
        <taxon>Spermatophyta</taxon>
        <taxon>Magnoliopsida</taxon>
        <taxon>Magnoliidae</taxon>
        <taxon>Laurales</taxon>
        <taxon>Lauraceae</taxon>
        <taxon>Cinnamomum</taxon>
    </lineage>
</organism>
<evidence type="ECO:0000313" key="1">
    <source>
        <dbReference type="EMBL" id="RWR86330.1"/>
    </source>
</evidence>
<keyword evidence="2" id="KW-1185">Reference proteome</keyword>
<accession>A0A3S3N6I7</accession>
<name>A0A3S3N6I7_9MAGN</name>